<gene>
    <name evidence="3" type="ORF">CFX0092_A1315</name>
</gene>
<protein>
    <submittedName>
        <fullName evidence="3">Uncharacterized protein</fullName>
    </submittedName>
</protein>
<evidence type="ECO:0000256" key="1">
    <source>
        <dbReference type="SAM" id="MobiDB-lite"/>
    </source>
</evidence>
<evidence type="ECO:0000256" key="2">
    <source>
        <dbReference type="SAM" id="Phobius"/>
    </source>
</evidence>
<feature type="compositionally biased region" description="Basic and acidic residues" evidence="1">
    <location>
        <begin position="391"/>
        <end position="400"/>
    </location>
</feature>
<keyword evidence="2" id="KW-0812">Transmembrane</keyword>
<feature type="transmembrane region" description="Helical" evidence="2">
    <location>
        <begin position="101"/>
        <end position="122"/>
    </location>
</feature>
<dbReference type="Proteomes" id="UP000215027">
    <property type="component" value="Chromosome I"/>
</dbReference>
<evidence type="ECO:0000313" key="4">
    <source>
        <dbReference type="Proteomes" id="UP000215027"/>
    </source>
</evidence>
<evidence type="ECO:0000313" key="3">
    <source>
        <dbReference type="EMBL" id="CUS03193.2"/>
    </source>
</evidence>
<accession>A0A170PFH2</accession>
<dbReference type="EMBL" id="LN890655">
    <property type="protein sequence ID" value="CUS03193.2"/>
    <property type="molecule type" value="Genomic_DNA"/>
</dbReference>
<feature type="compositionally biased region" description="Polar residues" evidence="1">
    <location>
        <begin position="408"/>
        <end position="418"/>
    </location>
</feature>
<keyword evidence="2" id="KW-0472">Membrane</keyword>
<keyword evidence="2" id="KW-1133">Transmembrane helix</keyword>
<name>A0A170PFH2_9CHLR</name>
<dbReference type="SUPFAM" id="SSF48452">
    <property type="entry name" value="TPR-like"/>
    <property type="match status" value="1"/>
</dbReference>
<proteinExistence type="predicted"/>
<dbReference type="KEGG" id="pbf:CFX0092_A1315"/>
<keyword evidence="4" id="KW-1185">Reference proteome</keyword>
<feature type="transmembrane region" description="Helical" evidence="2">
    <location>
        <begin position="142"/>
        <end position="159"/>
    </location>
</feature>
<organism evidence="3 4">
    <name type="scientific">Candidatus Promineifilum breve</name>
    <dbReference type="NCBI Taxonomy" id="1806508"/>
    <lineage>
        <taxon>Bacteria</taxon>
        <taxon>Bacillati</taxon>
        <taxon>Chloroflexota</taxon>
        <taxon>Ardenticatenia</taxon>
        <taxon>Candidatus Promineifilales</taxon>
        <taxon>Candidatus Promineifilaceae</taxon>
        <taxon>Candidatus Promineifilum</taxon>
    </lineage>
</organism>
<feature type="transmembrane region" description="Helical" evidence="2">
    <location>
        <begin position="171"/>
        <end position="189"/>
    </location>
</feature>
<reference evidence="3" key="1">
    <citation type="submission" date="2016-01" db="EMBL/GenBank/DDBJ databases">
        <authorList>
            <person name="Mcilroy J.S."/>
            <person name="Karst M S."/>
            <person name="Albertsen M."/>
        </authorList>
    </citation>
    <scope>NUCLEOTIDE SEQUENCE</scope>
    <source>
        <strain evidence="3">Cfx-K</strain>
    </source>
</reference>
<dbReference type="AlphaFoldDB" id="A0A170PFH2"/>
<feature type="region of interest" description="Disordered" evidence="1">
    <location>
        <begin position="391"/>
        <end position="418"/>
    </location>
</feature>
<dbReference type="Gene3D" id="1.25.40.10">
    <property type="entry name" value="Tetratricopeptide repeat domain"/>
    <property type="match status" value="1"/>
</dbReference>
<dbReference type="InterPro" id="IPR011990">
    <property type="entry name" value="TPR-like_helical_dom_sf"/>
</dbReference>
<sequence>MSLMTSLFNVLALVYIVRAIQLAVQIGRNWGALRQEPLTGAKQRQAEQAAFFLGVPPAVLVHEAAHALAVVAFGGRVVEFGYRVFWGYVVPDGVFSAAENWLIAIAGTLGSLAFGTAVWLVARRSPSRTIRYFGLRAVRFQIYFSLLYYPLFSLFLPIGDWRSIYDFGATPILSAATAVAHALALLWFWRADRVGTFEMVAFESAAAQSRFERAGNSLGDPMVQLQAIAALQVGGAPHQARTALDIFLSDYPQSAEGHLQKALLRGGRGQVDPDAARSAERALALGLRQPDDAALARRLVARHYLERGDGRAAVAALDPALAAAEIDPAGLSPGHLAELRYMRAQGYRRLGQYEAARADIAAAQQTAAELGHEPLLRRYAEEAQLINAHDRDHGRDHAGRDLSPPVSEGNTTNHSSDA</sequence>